<keyword evidence="5 6" id="KW-0449">Lipoprotein</keyword>
<evidence type="ECO:0000256" key="8">
    <source>
        <dbReference type="SAM" id="MobiDB-lite"/>
    </source>
</evidence>
<dbReference type="RefSeq" id="WP_121203108.1">
    <property type="nucleotide sequence ID" value="NZ_RBZP01000002.1"/>
</dbReference>
<dbReference type="Pfam" id="PF03180">
    <property type="entry name" value="Lipoprotein_9"/>
    <property type="match status" value="1"/>
</dbReference>
<keyword evidence="11" id="KW-1185">Reference proteome</keyword>
<dbReference type="SUPFAM" id="SSF53850">
    <property type="entry name" value="Periplasmic binding protein-like II"/>
    <property type="match status" value="1"/>
</dbReference>
<dbReference type="OrthoDB" id="9812878at2"/>
<evidence type="ECO:0000256" key="2">
    <source>
        <dbReference type="ARBA" id="ARBA00022729"/>
    </source>
</evidence>
<sequence>MKKLLALLTVLLLTAFLAACGGGNEEDTSNENATDDTTAESEESADETEATEENIELTIGASSTPHAEILQEAQPLLEDEGISINIEEYQDYVLPNDDLENGTLDANYFQHIPYLKQTIADTGYELDYIDGIHVEPMGVYSQNVASVDDIEEGMEVIISRSISDHGRILALFETQGLITLDESVDKSAATIDDIAENPLDLTFSPDVDPALLPEMYQSEEDALVAINTNYAIEAGLSPLEDALFIEDEDSEYVNVIAVRSADIENEAITKLVEVLQSEEIQNFILENYEGAVVPVGGSN</sequence>
<evidence type="ECO:0000313" key="10">
    <source>
        <dbReference type="EMBL" id="RKQ35477.1"/>
    </source>
</evidence>
<protein>
    <recommendedName>
        <fullName evidence="6">Lipoprotein</fullName>
    </recommendedName>
</protein>
<feature type="compositionally biased region" description="Acidic residues" evidence="8">
    <location>
        <begin position="24"/>
        <end position="51"/>
    </location>
</feature>
<accession>A0A495A6I0</accession>
<dbReference type="AlphaFoldDB" id="A0A495A6I0"/>
<evidence type="ECO:0000256" key="5">
    <source>
        <dbReference type="ARBA" id="ARBA00023288"/>
    </source>
</evidence>
<evidence type="ECO:0000256" key="7">
    <source>
        <dbReference type="PIRSR" id="PIRSR002854-1"/>
    </source>
</evidence>
<feature type="chain" id="PRO_5039476637" description="Lipoprotein" evidence="9">
    <location>
        <begin position="22"/>
        <end position="299"/>
    </location>
</feature>
<comment type="similarity">
    <text evidence="6">Belongs to the nlpA lipoprotein family.</text>
</comment>
<proteinExistence type="inferred from homology"/>
<dbReference type="PANTHER" id="PTHR30429">
    <property type="entry name" value="D-METHIONINE-BINDING LIPOPROTEIN METQ"/>
    <property type="match status" value="1"/>
</dbReference>
<dbReference type="GO" id="GO:0016020">
    <property type="term" value="C:membrane"/>
    <property type="evidence" value="ECO:0007669"/>
    <property type="project" value="UniProtKB-SubCell"/>
</dbReference>
<dbReference type="PANTHER" id="PTHR30429:SF0">
    <property type="entry name" value="METHIONINE-BINDING LIPOPROTEIN METQ"/>
    <property type="match status" value="1"/>
</dbReference>
<organism evidence="10 11">
    <name type="scientific">Oceanobacillus halophilus</name>
    <dbReference type="NCBI Taxonomy" id="930130"/>
    <lineage>
        <taxon>Bacteria</taxon>
        <taxon>Bacillati</taxon>
        <taxon>Bacillota</taxon>
        <taxon>Bacilli</taxon>
        <taxon>Bacillales</taxon>
        <taxon>Bacillaceae</taxon>
        <taxon>Oceanobacillus</taxon>
    </lineage>
</organism>
<evidence type="ECO:0000256" key="3">
    <source>
        <dbReference type="ARBA" id="ARBA00023136"/>
    </source>
</evidence>
<dbReference type="PROSITE" id="PS51257">
    <property type="entry name" value="PROKAR_LIPOPROTEIN"/>
    <property type="match status" value="1"/>
</dbReference>
<keyword evidence="4" id="KW-0564">Palmitate</keyword>
<evidence type="ECO:0000256" key="6">
    <source>
        <dbReference type="PIRNR" id="PIRNR002854"/>
    </source>
</evidence>
<dbReference type="PIRSF" id="PIRSF002854">
    <property type="entry name" value="MetQ"/>
    <property type="match status" value="1"/>
</dbReference>
<evidence type="ECO:0000256" key="1">
    <source>
        <dbReference type="ARBA" id="ARBA00004635"/>
    </source>
</evidence>
<keyword evidence="3" id="KW-0472">Membrane</keyword>
<evidence type="ECO:0000313" key="11">
    <source>
        <dbReference type="Proteomes" id="UP000269301"/>
    </source>
</evidence>
<evidence type="ECO:0000256" key="9">
    <source>
        <dbReference type="SAM" id="SignalP"/>
    </source>
</evidence>
<evidence type="ECO:0000256" key="4">
    <source>
        <dbReference type="ARBA" id="ARBA00023139"/>
    </source>
</evidence>
<comment type="caution">
    <text evidence="10">The sequence shown here is derived from an EMBL/GenBank/DDBJ whole genome shotgun (WGS) entry which is preliminary data.</text>
</comment>
<name>A0A495A6I0_9BACI</name>
<dbReference type="EMBL" id="RBZP01000002">
    <property type="protein sequence ID" value="RKQ35477.1"/>
    <property type="molecule type" value="Genomic_DNA"/>
</dbReference>
<reference evidence="10 11" key="1">
    <citation type="journal article" date="2016" name="Int. J. Syst. Evol. Microbiol.">
        <title>Oceanobacillus halophilus sp. nov., a novel moderately halophilic bacterium from a hypersaline lake.</title>
        <authorList>
            <person name="Amoozegar M.A."/>
            <person name="Bagheri M."/>
            <person name="Makhdoumi A."/>
            <person name="Nikou M.M."/>
            <person name="Fazeli S.A.S."/>
            <person name="Schumann P."/>
            <person name="Sproer C."/>
            <person name="Sanchez-Porro C."/>
            <person name="Ventosa A."/>
        </authorList>
    </citation>
    <scope>NUCLEOTIDE SEQUENCE [LARGE SCALE GENOMIC DNA]</scope>
    <source>
        <strain evidence="10 11">DSM 23996</strain>
    </source>
</reference>
<dbReference type="Gene3D" id="3.40.190.10">
    <property type="entry name" value="Periplasmic binding protein-like II"/>
    <property type="match status" value="2"/>
</dbReference>
<feature type="signal peptide" evidence="9">
    <location>
        <begin position="1"/>
        <end position="21"/>
    </location>
</feature>
<comment type="subcellular location">
    <subcellularLocation>
        <location evidence="1">Membrane</location>
        <topology evidence="1">Lipid-anchor</topology>
    </subcellularLocation>
</comment>
<gene>
    <name evidence="10" type="ORF">D8M06_04145</name>
</gene>
<feature type="lipid moiety-binding region" description="S-diacylglycerol cysteine" evidence="7">
    <location>
        <position position="20"/>
    </location>
</feature>
<feature type="region of interest" description="Disordered" evidence="8">
    <location>
        <begin position="22"/>
        <end position="51"/>
    </location>
</feature>
<dbReference type="Proteomes" id="UP000269301">
    <property type="component" value="Unassembled WGS sequence"/>
</dbReference>
<dbReference type="InterPro" id="IPR004872">
    <property type="entry name" value="Lipoprotein_NlpA"/>
</dbReference>
<keyword evidence="2 9" id="KW-0732">Signal</keyword>